<evidence type="ECO:0000313" key="2">
    <source>
        <dbReference type="EMBL" id="AYU83221.1"/>
    </source>
</evidence>
<keyword evidence="1" id="KW-1133">Transmembrane helix</keyword>
<keyword evidence="1" id="KW-0472">Membrane</keyword>
<dbReference type="Proteomes" id="UP000274082">
    <property type="component" value="Chromosome 35"/>
</dbReference>
<sequence>MFDSLRLLVLSFLYYLGFTYAAFAALKQRSTTVVTAGPPAPSPATANAPRPGTKVEIGVPALKLMIMLTTMALLSLVGADWFPLFAEMRVIFMYTLLYAPPLAQQELYDQLFAPLLVRGGALALSPQTRDVVARTLSLFVVRRCIDVAIAAMNYTECSRILGADAARDILSSLQFCQRALQQTAAITRESGRATYAQIARDRNFAVGAFTSHVRRALMSRKEREDFSARIPLGRVVRDEHVDPESGLPVATASLWATSSFSSTTRDGLVGSLHDEYSHSGLESGEGGRTDCLRRGVDHRAKLSGIF</sequence>
<dbReference type="EMBL" id="CP029534">
    <property type="protein sequence ID" value="AYU83221.1"/>
    <property type="molecule type" value="Genomic_DNA"/>
</dbReference>
<dbReference type="VEuPathDB" id="TriTrypDB:LdBPK_354210.1"/>
<reference evidence="2 3" key="1">
    <citation type="journal article" date="2018" name="Sci. Rep.">
        <title>A complete Leishmania donovani reference genome identifies novel genetic variations associated with virulence.</title>
        <authorList>
            <person name="Lypaczewski P."/>
            <person name="Hoshizaki J."/>
            <person name="Zhang W.-W."/>
            <person name="McCall L.-I."/>
            <person name="Torcivia-Rodriguez J."/>
            <person name="Simonyan V."/>
            <person name="Kaur A."/>
            <person name="Dewar K."/>
            <person name="Matlashewski G."/>
        </authorList>
    </citation>
    <scope>NUCLEOTIDE SEQUENCE [LARGE SCALE GENOMIC DNA]</scope>
    <source>
        <strain evidence="2 3">LdCL</strain>
    </source>
</reference>
<feature type="transmembrane region" description="Helical" evidence="1">
    <location>
        <begin position="64"/>
        <end position="86"/>
    </location>
</feature>
<evidence type="ECO:0000256" key="1">
    <source>
        <dbReference type="SAM" id="Phobius"/>
    </source>
</evidence>
<dbReference type="VEuPathDB" id="TriTrypDB:LDHU3_35.5430"/>
<dbReference type="OrthoDB" id="272182at2759"/>
<dbReference type="VEuPathDB" id="TriTrypDB:LdCL_350047200"/>
<keyword evidence="1" id="KW-0812">Transmembrane</keyword>
<feature type="transmembrane region" description="Helical" evidence="1">
    <location>
        <begin position="7"/>
        <end position="26"/>
    </location>
</feature>
<proteinExistence type="predicted"/>
<organism evidence="2 3">
    <name type="scientific">Leishmania donovani</name>
    <dbReference type="NCBI Taxonomy" id="5661"/>
    <lineage>
        <taxon>Eukaryota</taxon>
        <taxon>Discoba</taxon>
        <taxon>Euglenozoa</taxon>
        <taxon>Kinetoplastea</taxon>
        <taxon>Metakinetoplastina</taxon>
        <taxon>Trypanosomatida</taxon>
        <taxon>Trypanosomatidae</taxon>
        <taxon>Leishmaniinae</taxon>
        <taxon>Leishmania</taxon>
    </lineage>
</organism>
<dbReference type="AlphaFoldDB" id="A0A3Q8IIP6"/>
<gene>
    <name evidence="2" type="ORF">LdCL_350047200</name>
</gene>
<accession>A0A3Q8IIP6</accession>
<keyword evidence="3" id="KW-1185">Reference proteome</keyword>
<evidence type="ECO:0000313" key="3">
    <source>
        <dbReference type="Proteomes" id="UP000274082"/>
    </source>
</evidence>
<name>A0A3Q8IIP6_LEIDO</name>
<protein>
    <submittedName>
        <fullName evidence="2">Uncharacterized protein</fullName>
    </submittedName>
</protein>